<sequence>MTIELTPTVERTLWRSLPPWALVPVAAVAWWLAGFLPWLLNGTGRDVLTERGVGFLLLPPLMSGGVSQLVLGAGVGGVVAGLTSILSDGSRALRAGACTAGVAVALLVTLLQTRNGVSGTAVDTRITNGLTIVVIVTAIVGLGLGLLSLLGRVGLGFAVGALAGATPMWVMSVFMAFELVDTTGRLEVAHRVSEWSGAAVLAVALLCVGLVPGVRAVAWAGIVLLAWFIGPTITAAGYMEVFLRPGMGRHDLWGDQLSAAADVWRMAASLDARSLAPWGVPIVVAAAAATWLALRATPRPDQPAQ</sequence>
<keyword evidence="1" id="KW-1133">Transmembrane helix</keyword>
<dbReference type="OrthoDB" id="3747098at2"/>
<gene>
    <name evidence="2" type="ORF">ESP70_012705</name>
</gene>
<comment type="caution">
    <text evidence="2">The sequence shown here is derived from an EMBL/GenBank/DDBJ whole genome shotgun (WGS) entry which is preliminary data.</text>
</comment>
<evidence type="ECO:0000313" key="2">
    <source>
        <dbReference type="EMBL" id="KAA1398178.1"/>
    </source>
</evidence>
<feature type="transmembrane region" description="Helical" evidence="1">
    <location>
        <begin position="275"/>
        <end position="294"/>
    </location>
</feature>
<feature type="transmembrane region" description="Helical" evidence="1">
    <location>
        <begin position="192"/>
        <end position="211"/>
    </location>
</feature>
<proteinExistence type="predicted"/>
<keyword evidence="1" id="KW-0472">Membrane</keyword>
<evidence type="ECO:0000313" key="3">
    <source>
        <dbReference type="Proteomes" id="UP000380867"/>
    </source>
</evidence>
<feature type="transmembrane region" description="Helical" evidence="1">
    <location>
        <begin position="157"/>
        <end position="180"/>
    </location>
</feature>
<reference evidence="2" key="1">
    <citation type="submission" date="2019-09" db="EMBL/GenBank/DDBJ databases">
        <authorList>
            <person name="Li J."/>
        </authorList>
    </citation>
    <scope>NUCLEOTIDE SEQUENCE [LARGE SCALE GENOMIC DNA]</scope>
    <source>
        <strain evidence="2">JCM 14732</strain>
    </source>
</reference>
<keyword evidence="1" id="KW-0812">Transmembrane</keyword>
<feature type="transmembrane region" description="Helical" evidence="1">
    <location>
        <begin position="61"/>
        <end position="86"/>
    </location>
</feature>
<feature type="transmembrane region" description="Helical" evidence="1">
    <location>
        <begin position="20"/>
        <end position="40"/>
    </location>
</feature>
<accession>A0A5M4FG13</accession>
<dbReference type="AlphaFoldDB" id="A0A5M4FG13"/>
<dbReference type="EMBL" id="SDPQ02000002">
    <property type="protein sequence ID" value="KAA1398178.1"/>
    <property type="molecule type" value="Genomic_DNA"/>
</dbReference>
<organism evidence="2 3">
    <name type="scientific">Aeromicrobium ginsengisoli</name>
    <dbReference type="NCBI Taxonomy" id="363867"/>
    <lineage>
        <taxon>Bacteria</taxon>
        <taxon>Bacillati</taxon>
        <taxon>Actinomycetota</taxon>
        <taxon>Actinomycetes</taxon>
        <taxon>Propionibacteriales</taxon>
        <taxon>Nocardioidaceae</taxon>
        <taxon>Aeromicrobium</taxon>
    </lineage>
</organism>
<dbReference type="Proteomes" id="UP000380867">
    <property type="component" value="Unassembled WGS sequence"/>
</dbReference>
<feature type="transmembrane region" description="Helical" evidence="1">
    <location>
        <begin position="217"/>
        <end position="239"/>
    </location>
</feature>
<evidence type="ECO:0000256" key="1">
    <source>
        <dbReference type="SAM" id="Phobius"/>
    </source>
</evidence>
<feature type="transmembrane region" description="Helical" evidence="1">
    <location>
        <begin position="92"/>
        <end position="111"/>
    </location>
</feature>
<name>A0A5M4FG13_9ACTN</name>
<feature type="transmembrane region" description="Helical" evidence="1">
    <location>
        <begin position="132"/>
        <end position="151"/>
    </location>
</feature>
<keyword evidence="3" id="KW-1185">Reference proteome</keyword>
<dbReference type="RefSeq" id="WP_149689608.1">
    <property type="nucleotide sequence ID" value="NZ_SDPQ02000002.1"/>
</dbReference>
<protein>
    <submittedName>
        <fullName evidence="2">Uncharacterized protein</fullName>
    </submittedName>
</protein>